<evidence type="ECO:0000256" key="3">
    <source>
        <dbReference type="ARBA" id="ARBA00022832"/>
    </source>
</evidence>
<dbReference type="InterPro" id="IPR016039">
    <property type="entry name" value="Thiolase-like"/>
</dbReference>
<keyword evidence="5" id="KW-0275">Fatty acid biosynthesis</keyword>
<gene>
    <name evidence="6" type="ORF">GCM10022384_70800</name>
</gene>
<evidence type="ECO:0000256" key="4">
    <source>
        <dbReference type="ARBA" id="ARBA00023098"/>
    </source>
</evidence>
<proteinExistence type="inferred from homology"/>
<evidence type="ECO:0000256" key="5">
    <source>
        <dbReference type="ARBA" id="ARBA00023160"/>
    </source>
</evidence>
<name>A0ABP7T0U2_9ACTN</name>
<dbReference type="SUPFAM" id="SSF53901">
    <property type="entry name" value="Thiolase-like"/>
    <property type="match status" value="1"/>
</dbReference>
<comment type="similarity">
    <text evidence="1">Belongs to the thiolase-like superfamily. FabH family.</text>
</comment>
<sequence length="60" mass="6672">MTTSSPQPGARIVDVGHYQPPRAVSNDEIARMVDTNDEWIRQRVGIASRRFADTESVADT</sequence>
<dbReference type="EMBL" id="BAABCQ010000366">
    <property type="protein sequence ID" value="GAA4019381.1"/>
    <property type="molecule type" value="Genomic_DNA"/>
</dbReference>
<keyword evidence="4" id="KW-0443">Lipid metabolism</keyword>
<keyword evidence="7" id="KW-1185">Reference proteome</keyword>
<dbReference type="PANTHER" id="PTHR43091">
    <property type="entry name" value="3-OXOACYL-[ACYL-CARRIER-PROTEIN] SYNTHASE"/>
    <property type="match status" value="1"/>
</dbReference>
<evidence type="ECO:0000256" key="1">
    <source>
        <dbReference type="ARBA" id="ARBA00008642"/>
    </source>
</evidence>
<dbReference type="PANTHER" id="PTHR43091:SF1">
    <property type="entry name" value="BETA-KETOACYL-[ACYL-CARRIER-PROTEIN] SYNTHASE III, CHLOROPLASTIC"/>
    <property type="match status" value="1"/>
</dbReference>
<reference evidence="7" key="1">
    <citation type="journal article" date="2019" name="Int. J. Syst. Evol. Microbiol.">
        <title>The Global Catalogue of Microorganisms (GCM) 10K type strain sequencing project: providing services to taxonomists for standard genome sequencing and annotation.</title>
        <authorList>
            <consortium name="The Broad Institute Genomics Platform"/>
            <consortium name="The Broad Institute Genome Sequencing Center for Infectious Disease"/>
            <person name="Wu L."/>
            <person name="Ma J."/>
        </authorList>
    </citation>
    <scope>NUCLEOTIDE SEQUENCE [LARGE SCALE GENOMIC DNA]</scope>
    <source>
        <strain evidence="7">JCM 17027</strain>
    </source>
</reference>
<accession>A0ABP7T0U2</accession>
<comment type="caution">
    <text evidence="6">The sequence shown here is derived from an EMBL/GenBank/DDBJ whole genome shotgun (WGS) entry which is preliminary data.</text>
</comment>
<keyword evidence="2" id="KW-0444">Lipid biosynthesis</keyword>
<evidence type="ECO:0000313" key="6">
    <source>
        <dbReference type="EMBL" id="GAA4019381.1"/>
    </source>
</evidence>
<evidence type="ECO:0008006" key="8">
    <source>
        <dbReference type="Google" id="ProtNLM"/>
    </source>
</evidence>
<dbReference type="Proteomes" id="UP001500034">
    <property type="component" value="Unassembled WGS sequence"/>
</dbReference>
<dbReference type="Gene3D" id="3.40.47.10">
    <property type="match status" value="1"/>
</dbReference>
<evidence type="ECO:0000313" key="7">
    <source>
        <dbReference type="Proteomes" id="UP001500034"/>
    </source>
</evidence>
<organism evidence="6 7">
    <name type="scientific">Streptomyces marokkonensis</name>
    <dbReference type="NCBI Taxonomy" id="324855"/>
    <lineage>
        <taxon>Bacteria</taxon>
        <taxon>Bacillati</taxon>
        <taxon>Actinomycetota</taxon>
        <taxon>Actinomycetes</taxon>
        <taxon>Kitasatosporales</taxon>
        <taxon>Streptomycetaceae</taxon>
        <taxon>Streptomyces</taxon>
    </lineage>
</organism>
<protein>
    <recommendedName>
        <fullName evidence="8">3-oxoacyl-ACP synthase</fullName>
    </recommendedName>
</protein>
<evidence type="ECO:0000256" key="2">
    <source>
        <dbReference type="ARBA" id="ARBA00022516"/>
    </source>
</evidence>
<keyword evidence="3" id="KW-0276">Fatty acid metabolism</keyword>